<name>A0A6J3LTP1_9PEZI</name>
<protein>
    <submittedName>
        <fullName evidence="2">Uncharacterized protein</fullName>
    </submittedName>
</protein>
<dbReference type="RefSeq" id="XP_033455680.1">
    <property type="nucleotide sequence ID" value="XM_033608995.1"/>
</dbReference>
<reference evidence="2" key="3">
    <citation type="submission" date="2025-08" db="UniProtKB">
        <authorList>
            <consortium name="RefSeq"/>
        </authorList>
    </citation>
    <scope>IDENTIFICATION</scope>
    <source>
        <strain evidence="2">CBS 342.82</strain>
    </source>
</reference>
<proteinExistence type="predicted"/>
<organism evidence="2">
    <name type="scientific">Dissoconium aciculare CBS 342.82</name>
    <dbReference type="NCBI Taxonomy" id="1314786"/>
    <lineage>
        <taxon>Eukaryota</taxon>
        <taxon>Fungi</taxon>
        <taxon>Dikarya</taxon>
        <taxon>Ascomycota</taxon>
        <taxon>Pezizomycotina</taxon>
        <taxon>Dothideomycetes</taxon>
        <taxon>Dothideomycetidae</taxon>
        <taxon>Mycosphaerellales</taxon>
        <taxon>Dissoconiaceae</taxon>
        <taxon>Dissoconium</taxon>
    </lineage>
</organism>
<sequence length="88" mass="10230">MCKLESMTRRQRPRSCYCCCMRLGWSCLSSSSIPRGEALEGRRKKPHSLLRPQTGFSYRGSSCRLGRTYPLRNRCRLVVTHPLRRPSL</sequence>
<reference evidence="2" key="1">
    <citation type="submission" date="2020-01" db="EMBL/GenBank/DDBJ databases">
        <authorList>
            <consortium name="DOE Joint Genome Institute"/>
            <person name="Haridas S."/>
            <person name="Albert R."/>
            <person name="Binder M."/>
            <person name="Bloem J."/>
            <person name="Labutti K."/>
            <person name="Salamov A."/>
            <person name="Andreopoulos B."/>
            <person name="Baker S.E."/>
            <person name="Barry K."/>
            <person name="Bills G."/>
            <person name="Bluhm B.H."/>
            <person name="Cannon C."/>
            <person name="Castanera R."/>
            <person name="Culley D.E."/>
            <person name="Daum C."/>
            <person name="Ezra D."/>
            <person name="Gonzalez J.B."/>
            <person name="Henrissat B."/>
            <person name="Kuo A."/>
            <person name="Liang C."/>
            <person name="Lipzen A."/>
            <person name="Lutzoni F."/>
            <person name="Magnuson J."/>
            <person name="Mondo S."/>
            <person name="Nolan M."/>
            <person name="Ohm R."/>
            <person name="Pangilinan J."/>
            <person name="Park H.-J."/>
            <person name="Ramirez L."/>
            <person name="Alfaro M."/>
            <person name="Sun H."/>
            <person name="Tritt A."/>
            <person name="Yoshinaga Y."/>
            <person name="Zwiers L.-H."/>
            <person name="Turgeon B.G."/>
            <person name="Goodwin S.B."/>
            <person name="Spatafora J.W."/>
            <person name="Crous P.W."/>
            <person name="Grigoriev I.V."/>
        </authorList>
    </citation>
    <scope>NUCLEOTIDE SEQUENCE</scope>
    <source>
        <strain evidence="2">CBS 342.82</strain>
    </source>
</reference>
<gene>
    <name evidence="2" type="ORF">K489DRAFT_87286</name>
</gene>
<dbReference type="Proteomes" id="UP000504637">
    <property type="component" value="Unplaced"/>
</dbReference>
<keyword evidence="1" id="KW-1185">Reference proteome</keyword>
<dbReference type="GeneID" id="54366796"/>
<evidence type="ECO:0000313" key="1">
    <source>
        <dbReference type="Proteomes" id="UP000504637"/>
    </source>
</evidence>
<accession>A0A6J3LTP1</accession>
<reference evidence="2" key="2">
    <citation type="submission" date="2020-04" db="EMBL/GenBank/DDBJ databases">
        <authorList>
            <consortium name="NCBI Genome Project"/>
        </authorList>
    </citation>
    <scope>NUCLEOTIDE SEQUENCE</scope>
    <source>
        <strain evidence="2">CBS 342.82</strain>
    </source>
</reference>
<dbReference type="AlphaFoldDB" id="A0A6J3LTP1"/>
<evidence type="ECO:0000313" key="2">
    <source>
        <dbReference type="RefSeq" id="XP_033455680.1"/>
    </source>
</evidence>